<dbReference type="SUPFAM" id="SSF53756">
    <property type="entry name" value="UDP-Glycosyltransferase/glycogen phosphorylase"/>
    <property type="match status" value="1"/>
</dbReference>
<name>A0ABS1SZU4_9GAMM</name>
<accession>A0ABS1SZU4</accession>
<reference evidence="1 2" key="1">
    <citation type="submission" date="2021-01" db="EMBL/GenBank/DDBJ databases">
        <title>Genome sequence of Shewanella schlegeliana JCM 11561.</title>
        <authorList>
            <person name="Zhang H."/>
            <person name="Li C."/>
        </authorList>
    </citation>
    <scope>NUCLEOTIDE SEQUENCE [LARGE SCALE GENOMIC DNA]</scope>
    <source>
        <strain evidence="1 2">JCM 11561</strain>
    </source>
</reference>
<evidence type="ECO:0000313" key="1">
    <source>
        <dbReference type="EMBL" id="MBL4914047.1"/>
    </source>
</evidence>
<protein>
    <recommendedName>
        <fullName evidence="3">UDP-2,4-diacetamido-2,4, 6-trideoxy-beta-L-altropyranose hydrolase</fullName>
    </recommendedName>
</protein>
<comment type="caution">
    <text evidence="1">The sequence shown here is derived from an EMBL/GenBank/DDBJ whole genome shotgun (WGS) entry which is preliminary data.</text>
</comment>
<sequence length="328" mass="36960">MTIQHVMFRCDASIQVGMGHIVRCICLANAFVKAGHRVTFVINNDAIAIEALAGHGFDVQLFEHIDYQQWCQQVITQQCPDIFIGDIRDGLPVQVIEMMKQANILTVAIDEPSDYRLGCDLLFYPPSPLVEALNWQGFNGTRYVGWDYLTVRGAFFEPFVKPCNQPRKVLVMMGGTDPQRLTLSAVERLRQLDSELSLHVVIKQSHPDYISLSRQQQLSKNLTLYSNLANMAELMRQMDFAVITFGMSAYELAVLNIPACHICTQPDHHIASQSFAEKQLARTIDMTELDKICLFESESCSIPNGIDNIMSKILTARFLPVNEPSFKG</sequence>
<dbReference type="EMBL" id="JAESVD010000007">
    <property type="protein sequence ID" value="MBL4914047.1"/>
    <property type="molecule type" value="Genomic_DNA"/>
</dbReference>
<proteinExistence type="predicted"/>
<organism evidence="1 2">
    <name type="scientific">Shewanella schlegeliana</name>
    <dbReference type="NCBI Taxonomy" id="190308"/>
    <lineage>
        <taxon>Bacteria</taxon>
        <taxon>Pseudomonadati</taxon>
        <taxon>Pseudomonadota</taxon>
        <taxon>Gammaproteobacteria</taxon>
        <taxon>Alteromonadales</taxon>
        <taxon>Shewanellaceae</taxon>
        <taxon>Shewanella</taxon>
    </lineage>
</organism>
<dbReference type="Proteomes" id="UP000604898">
    <property type="component" value="Unassembled WGS sequence"/>
</dbReference>
<evidence type="ECO:0008006" key="3">
    <source>
        <dbReference type="Google" id="ProtNLM"/>
    </source>
</evidence>
<gene>
    <name evidence="1" type="ORF">JMA39_13060</name>
</gene>
<dbReference type="Gene3D" id="3.40.50.2000">
    <property type="entry name" value="Glycogen Phosphorylase B"/>
    <property type="match status" value="1"/>
</dbReference>
<dbReference type="Gene3D" id="3.40.50.11190">
    <property type="match status" value="1"/>
</dbReference>
<dbReference type="RefSeq" id="WP_202722310.1">
    <property type="nucleotide sequence ID" value="NZ_BPEX01000024.1"/>
</dbReference>
<keyword evidence="2" id="KW-1185">Reference proteome</keyword>
<evidence type="ECO:0000313" key="2">
    <source>
        <dbReference type="Proteomes" id="UP000604898"/>
    </source>
</evidence>